<feature type="region of interest" description="Disordered" evidence="4">
    <location>
        <begin position="73"/>
        <end position="102"/>
    </location>
</feature>
<evidence type="ECO:0000256" key="2">
    <source>
        <dbReference type="ARBA" id="ARBA00022723"/>
    </source>
</evidence>
<dbReference type="Gene3D" id="1.10.630.10">
    <property type="entry name" value="Cytochrome P450"/>
    <property type="match status" value="1"/>
</dbReference>
<dbReference type="SUPFAM" id="SSF48264">
    <property type="entry name" value="Cytochrome P450"/>
    <property type="match status" value="1"/>
</dbReference>
<dbReference type="GO" id="GO:0005506">
    <property type="term" value="F:iron ion binding"/>
    <property type="evidence" value="ECO:0007669"/>
    <property type="project" value="InterPro"/>
</dbReference>
<dbReference type="GO" id="GO:0004497">
    <property type="term" value="F:monooxygenase activity"/>
    <property type="evidence" value="ECO:0007669"/>
    <property type="project" value="InterPro"/>
</dbReference>
<name>W9RR40_9ROSA</name>
<evidence type="ECO:0000313" key="5">
    <source>
        <dbReference type="EMBL" id="EXB65603.1"/>
    </source>
</evidence>
<evidence type="ECO:0000256" key="4">
    <source>
        <dbReference type="SAM" id="MobiDB-lite"/>
    </source>
</evidence>
<evidence type="ECO:0000256" key="3">
    <source>
        <dbReference type="ARBA" id="ARBA00023004"/>
    </source>
</evidence>
<sequence length="102" mass="11389">MKGPMAGGVKMKDILAFMIENADLSTALEARRLIPPLQGTFREATTDISYEGYTIPKGWKVYWTVSTTNINADFPAPEEFDPTRYKKSPTPPYMNIPFEGGP</sequence>
<evidence type="ECO:0000313" key="6">
    <source>
        <dbReference type="Proteomes" id="UP000030645"/>
    </source>
</evidence>
<dbReference type="STRING" id="981085.W9RR40"/>
<dbReference type="PANTHER" id="PTHR24286">
    <property type="entry name" value="CYTOCHROME P450 26"/>
    <property type="match status" value="1"/>
</dbReference>
<dbReference type="PANTHER" id="PTHR24286:SF88">
    <property type="entry name" value="BETA-AMYRIN 28-OXIDASE-LIKE"/>
    <property type="match status" value="1"/>
</dbReference>
<dbReference type="AlphaFoldDB" id="W9RR40"/>
<dbReference type="GO" id="GO:0020037">
    <property type="term" value="F:heme binding"/>
    <property type="evidence" value="ECO:0007669"/>
    <property type="project" value="InterPro"/>
</dbReference>
<dbReference type="GO" id="GO:0016125">
    <property type="term" value="P:sterol metabolic process"/>
    <property type="evidence" value="ECO:0007669"/>
    <property type="project" value="TreeGrafter"/>
</dbReference>
<keyword evidence="2" id="KW-0479">Metal-binding</keyword>
<comment type="similarity">
    <text evidence="1">Belongs to the cytochrome P450 family.</text>
</comment>
<evidence type="ECO:0000256" key="1">
    <source>
        <dbReference type="ARBA" id="ARBA00010617"/>
    </source>
</evidence>
<keyword evidence="3" id="KW-0408">Iron</keyword>
<dbReference type="EMBL" id="KE344513">
    <property type="protein sequence ID" value="EXB65603.1"/>
    <property type="molecule type" value="Genomic_DNA"/>
</dbReference>
<dbReference type="Pfam" id="PF00067">
    <property type="entry name" value="p450"/>
    <property type="match status" value="1"/>
</dbReference>
<dbReference type="InterPro" id="IPR036396">
    <property type="entry name" value="Cyt_P450_sf"/>
</dbReference>
<accession>W9RR40</accession>
<reference evidence="6" key="1">
    <citation type="submission" date="2013-01" db="EMBL/GenBank/DDBJ databases">
        <title>Draft Genome Sequence of a Mulberry Tree, Morus notabilis C.K. Schneid.</title>
        <authorList>
            <person name="He N."/>
            <person name="Zhao S."/>
        </authorList>
    </citation>
    <scope>NUCLEOTIDE SEQUENCE</scope>
</reference>
<dbReference type="Proteomes" id="UP000030645">
    <property type="component" value="Unassembled WGS sequence"/>
</dbReference>
<proteinExistence type="inferred from homology"/>
<organism evidence="5 6">
    <name type="scientific">Morus notabilis</name>
    <dbReference type="NCBI Taxonomy" id="981085"/>
    <lineage>
        <taxon>Eukaryota</taxon>
        <taxon>Viridiplantae</taxon>
        <taxon>Streptophyta</taxon>
        <taxon>Embryophyta</taxon>
        <taxon>Tracheophyta</taxon>
        <taxon>Spermatophyta</taxon>
        <taxon>Magnoliopsida</taxon>
        <taxon>eudicotyledons</taxon>
        <taxon>Gunneridae</taxon>
        <taxon>Pentapetalae</taxon>
        <taxon>rosids</taxon>
        <taxon>fabids</taxon>
        <taxon>Rosales</taxon>
        <taxon>Moraceae</taxon>
        <taxon>Moreae</taxon>
        <taxon>Morus</taxon>
    </lineage>
</organism>
<dbReference type="GO" id="GO:0016705">
    <property type="term" value="F:oxidoreductase activity, acting on paired donors, with incorporation or reduction of molecular oxygen"/>
    <property type="evidence" value="ECO:0007669"/>
    <property type="project" value="InterPro"/>
</dbReference>
<keyword evidence="6" id="KW-1185">Reference proteome</keyword>
<gene>
    <name evidence="5" type="ORF">L484_025869</name>
</gene>
<dbReference type="eggNOG" id="KOG0157">
    <property type="taxonomic scope" value="Eukaryota"/>
</dbReference>
<protein>
    <submittedName>
        <fullName evidence="5">Cytochrome P450</fullName>
    </submittedName>
</protein>
<dbReference type="InterPro" id="IPR001128">
    <property type="entry name" value="Cyt_P450"/>
</dbReference>